<dbReference type="EMBL" id="BRYA01000385">
    <property type="protein sequence ID" value="GMI48302.1"/>
    <property type="molecule type" value="Genomic_DNA"/>
</dbReference>
<sequence length="289" mass="32721">MATLSSYDYEMEGVDSSNTDNSDWSDGSMSDLDSTVHMGYYKRGPSHTVSNKRVPMSMRSGKNNIGRIPDPTYTVKIPASTKFLGMNLDMNRVYGYKVINVKGAAETVGVEVGDLLVEVNGHTIKGQINLRELFYSEENCANPENTFNIFKFVKLRVVRKLGARRLRKVFPVDRREHLDALIHDLEVSEHRKNGGTNITAIEDEDDEDGTMCTDREPNSDNCDNNSTDNDDDFVSESKFSEDSDDEEMKTSDDLMYSRNAPIRRMPGDFRGDINLSTQEVAHRTFYNVH</sequence>
<dbReference type="SUPFAM" id="SSF50156">
    <property type="entry name" value="PDZ domain-like"/>
    <property type="match status" value="1"/>
</dbReference>
<evidence type="ECO:0000259" key="2">
    <source>
        <dbReference type="PROSITE" id="PS50106"/>
    </source>
</evidence>
<accession>A0A9W7GQR3</accession>
<feature type="domain" description="PDZ" evidence="2">
    <location>
        <begin position="74"/>
        <end position="126"/>
    </location>
</feature>
<protein>
    <recommendedName>
        <fullName evidence="2">PDZ domain-containing protein</fullName>
    </recommendedName>
</protein>
<evidence type="ECO:0000313" key="3">
    <source>
        <dbReference type="EMBL" id="GMI48302.1"/>
    </source>
</evidence>
<feature type="region of interest" description="Disordered" evidence="1">
    <location>
        <begin position="193"/>
        <end position="252"/>
    </location>
</feature>
<evidence type="ECO:0000313" key="4">
    <source>
        <dbReference type="Proteomes" id="UP001165065"/>
    </source>
</evidence>
<proteinExistence type="predicted"/>
<gene>
    <name evidence="3" type="ORF">TrCOL_g10486</name>
</gene>
<dbReference type="PROSITE" id="PS50106">
    <property type="entry name" value="PDZ"/>
    <property type="match status" value="1"/>
</dbReference>
<reference evidence="4" key="1">
    <citation type="journal article" date="2023" name="Commun. Biol.">
        <title>Genome analysis of Parmales, the sister group of diatoms, reveals the evolutionary specialization of diatoms from phago-mixotrophs to photoautotrophs.</title>
        <authorList>
            <person name="Ban H."/>
            <person name="Sato S."/>
            <person name="Yoshikawa S."/>
            <person name="Yamada K."/>
            <person name="Nakamura Y."/>
            <person name="Ichinomiya M."/>
            <person name="Sato N."/>
            <person name="Blanc-Mathieu R."/>
            <person name="Endo H."/>
            <person name="Kuwata A."/>
            <person name="Ogata H."/>
        </authorList>
    </citation>
    <scope>NUCLEOTIDE SEQUENCE [LARGE SCALE GENOMIC DNA]</scope>
</reference>
<dbReference type="AlphaFoldDB" id="A0A9W7GQR3"/>
<name>A0A9W7GQR3_9STRA</name>
<keyword evidence="4" id="KW-1185">Reference proteome</keyword>
<dbReference type="InterPro" id="IPR036034">
    <property type="entry name" value="PDZ_sf"/>
</dbReference>
<dbReference type="OrthoDB" id="10400079at2759"/>
<comment type="caution">
    <text evidence="3">The sequence shown here is derived from an EMBL/GenBank/DDBJ whole genome shotgun (WGS) entry which is preliminary data.</text>
</comment>
<organism evidence="3 4">
    <name type="scientific">Triparma columacea</name>
    <dbReference type="NCBI Taxonomy" id="722753"/>
    <lineage>
        <taxon>Eukaryota</taxon>
        <taxon>Sar</taxon>
        <taxon>Stramenopiles</taxon>
        <taxon>Ochrophyta</taxon>
        <taxon>Bolidophyceae</taxon>
        <taxon>Parmales</taxon>
        <taxon>Triparmaceae</taxon>
        <taxon>Triparma</taxon>
    </lineage>
</organism>
<dbReference type="Proteomes" id="UP001165065">
    <property type="component" value="Unassembled WGS sequence"/>
</dbReference>
<evidence type="ECO:0000256" key="1">
    <source>
        <dbReference type="SAM" id="MobiDB-lite"/>
    </source>
</evidence>
<dbReference type="InterPro" id="IPR001478">
    <property type="entry name" value="PDZ"/>
</dbReference>